<gene>
    <name evidence="6" type="ORF">HaLaN_08130</name>
</gene>
<organism evidence="6 7">
    <name type="scientific">Haematococcus lacustris</name>
    <name type="common">Green alga</name>
    <name type="synonym">Haematococcus pluvialis</name>
    <dbReference type="NCBI Taxonomy" id="44745"/>
    <lineage>
        <taxon>Eukaryota</taxon>
        <taxon>Viridiplantae</taxon>
        <taxon>Chlorophyta</taxon>
        <taxon>core chlorophytes</taxon>
        <taxon>Chlorophyceae</taxon>
        <taxon>CS clade</taxon>
        <taxon>Chlamydomonadales</taxon>
        <taxon>Haematococcaceae</taxon>
        <taxon>Haematococcus</taxon>
    </lineage>
</organism>
<evidence type="ECO:0000256" key="4">
    <source>
        <dbReference type="SAM" id="SignalP"/>
    </source>
</evidence>
<dbReference type="Proteomes" id="UP000485058">
    <property type="component" value="Unassembled WGS sequence"/>
</dbReference>
<keyword evidence="4" id="KW-0732">Signal</keyword>
<reference evidence="6 7" key="1">
    <citation type="submission" date="2020-02" db="EMBL/GenBank/DDBJ databases">
        <title>Draft genome sequence of Haematococcus lacustris strain NIES-144.</title>
        <authorList>
            <person name="Morimoto D."/>
            <person name="Nakagawa S."/>
            <person name="Yoshida T."/>
            <person name="Sawayama S."/>
        </authorList>
    </citation>
    <scope>NUCLEOTIDE SEQUENCE [LARGE SCALE GENOMIC DNA]</scope>
    <source>
        <strain evidence="6 7">NIES-144</strain>
    </source>
</reference>
<feature type="chain" id="PRO_5025573852" evidence="4">
    <location>
        <begin position="22"/>
        <end position="175"/>
    </location>
</feature>
<keyword evidence="2" id="KW-0378">Hydrolase</keyword>
<dbReference type="GO" id="GO:0008477">
    <property type="term" value="F:purine nucleosidase activity"/>
    <property type="evidence" value="ECO:0007669"/>
    <property type="project" value="TreeGrafter"/>
</dbReference>
<evidence type="ECO:0000256" key="1">
    <source>
        <dbReference type="ARBA" id="ARBA00009176"/>
    </source>
</evidence>
<dbReference type="GO" id="GO:0006152">
    <property type="term" value="P:purine nucleoside catabolic process"/>
    <property type="evidence" value="ECO:0007669"/>
    <property type="project" value="TreeGrafter"/>
</dbReference>
<feature type="signal peptide" evidence="4">
    <location>
        <begin position="1"/>
        <end position="21"/>
    </location>
</feature>
<feature type="domain" description="Inosine/uridine-preferring nucleoside hydrolase" evidence="5">
    <location>
        <begin position="6"/>
        <end position="78"/>
    </location>
</feature>
<dbReference type="Gene3D" id="3.90.245.10">
    <property type="entry name" value="Ribonucleoside hydrolase-like"/>
    <property type="match status" value="2"/>
</dbReference>
<evidence type="ECO:0000313" key="6">
    <source>
        <dbReference type="EMBL" id="GFH12438.1"/>
    </source>
</evidence>
<evidence type="ECO:0000256" key="2">
    <source>
        <dbReference type="ARBA" id="ARBA00022801"/>
    </source>
</evidence>
<dbReference type="Pfam" id="PF01156">
    <property type="entry name" value="IU_nuc_hydro"/>
    <property type="match status" value="1"/>
</dbReference>
<dbReference type="InterPro" id="IPR023186">
    <property type="entry name" value="IUNH"/>
</dbReference>
<dbReference type="SUPFAM" id="SSF53590">
    <property type="entry name" value="Nucleoside hydrolase"/>
    <property type="match status" value="1"/>
</dbReference>
<comment type="similarity">
    <text evidence="1">Belongs to the IUNH family.</text>
</comment>
<dbReference type="EMBL" id="BLLF01000503">
    <property type="protein sequence ID" value="GFH12438.1"/>
    <property type="molecule type" value="Genomic_DNA"/>
</dbReference>
<accession>A0A699YYB7</accession>
<dbReference type="PANTHER" id="PTHR12304">
    <property type="entry name" value="INOSINE-URIDINE PREFERRING NUCLEOSIDE HYDROLASE"/>
    <property type="match status" value="1"/>
</dbReference>
<dbReference type="AlphaFoldDB" id="A0A699YYB7"/>
<dbReference type="PANTHER" id="PTHR12304:SF59">
    <property type="entry name" value="INOSINE-URIDINE PREFERRING NUCLEOSIDE HYDROLASE FAMILY PROTEIN"/>
    <property type="match status" value="1"/>
</dbReference>
<dbReference type="InterPro" id="IPR036452">
    <property type="entry name" value="Ribo_hydro-like"/>
</dbReference>
<keyword evidence="7" id="KW-1185">Reference proteome</keyword>
<evidence type="ECO:0000313" key="7">
    <source>
        <dbReference type="Proteomes" id="UP000485058"/>
    </source>
</evidence>
<keyword evidence="3" id="KW-0326">Glycosidase</keyword>
<evidence type="ECO:0000259" key="5">
    <source>
        <dbReference type="Pfam" id="PF01156"/>
    </source>
</evidence>
<comment type="caution">
    <text evidence="6">The sequence shown here is derived from an EMBL/GenBank/DDBJ whole genome shotgun (WGS) entry which is preliminary data.</text>
</comment>
<evidence type="ECO:0000256" key="3">
    <source>
        <dbReference type="ARBA" id="ARBA00023295"/>
    </source>
</evidence>
<proteinExistence type="inferred from homology"/>
<name>A0A699YYB7_HAELA</name>
<dbReference type="GO" id="GO:0005829">
    <property type="term" value="C:cytosol"/>
    <property type="evidence" value="ECO:0007669"/>
    <property type="project" value="TreeGrafter"/>
</dbReference>
<dbReference type="InterPro" id="IPR001910">
    <property type="entry name" value="Inosine/uridine_hydrolase_dom"/>
</dbReference>
<protein>
    <submittedName>
        <fullName evidence="6">Purine nucleosidase</fullName>
    </submittedName>
</protein>
<sequence length="175" mass="18858">MTRAGWLVCTGALSNAALLLAVYPELVPMLEVVMMGGSMGTGNTGPMQEFNCQVDPEAAKMVFDCGVALVMVPLDDTYRSVFGFIHPPLHDPCAVAFVIAPQLFKVRELRVDIETVSPYTAGQTVCDVWRQTGRPANCRVAVTMDVAQFWDLQLAALAEADVASPLNRLTIPEGG</sequence>